<feature type="compositionally biased region" description="Polar residues" evidence="5">
    <location>
        <begin position="223"/>
        <end position="233"/>
    </location>
</feature>
<dbReference type="InterPro" id="IPR036638">
    <property type="entry name" value="HLH_DNA-bd_sf"/>
</dbReference>
<dbReference type="SMART" id="SM00353">
    <property type="entry name" value="HLH"/>
    <property type="match status" value="1"/>
</dbReference>
<dbReference type="PANTHER" id="PTHR12565:SF312">
    <property type="entry name" value="TRANSCRIPTION FACTOR BHLH74"/>
    <property type="match status" value="1"/>
</dbReference>
<feature type="domain" description="BHLH" evidence="6">
    <location>
        <begin position="250"/>
        <end position="300"/>
    </location>
</feature>
<evidence type="ECO:0000313" key="7">
    <source>
        <dbReference type="EMBL" id="KAJ9186863.1"/>
    </source>
</evidence>
<dbReference type="InterPro" id="IPR024097">
    <property type="entry name" value="bHLH_ZIP_TF"/>
</dbReference>
<keyword evidence="4" id="KW-0539">Nucleus</keyword>
<evidence type="ECO:0000256" key="2">
    <source>
        <dbReference type="ARBA" id="ARBA00023015"/>
    </source>
</evidence>
<dbReference type="Gene3D" id="4.10.280.10">
    <property type="entry name" value="Helix-loop-helix DNA-binding domain"/>
    <property type="match status" value="1"/>
</dbReference>
<dbReference type="SUPFAM" id="SSF47459">
    <property type="entry name" value="HLH, helix-loop-helix DNA-binding domain"/>
    <property type="match status" value="1"/>
</dbReference>
<evidence type="ECO:0000259" key="6">
    <source>
        <dbReference type="PROSITE" id="PS50888"/>
    </source>
</evidence>
<dbReference type="Pfam" id="PF00010">
    <property type="entry name" value="HLH"/>
    <property type="match status" value="1"/>
</dbReference>
<keyword evidence="8" id="KW-1185">Reference proteome</keyword>
<dbReference type="Proteomes" id="UP001174677">
    <property type="component" value="Chromosome 2"/>
</dbReference>
<evidence type="ECO:0000313" key="8">
    <source>
        <dbReference type="Proteomes" id="UP001174677"/>
    </source>
</evidence>
<organism evidence="7 8">
    <name type="scientific">Hevea brasiliensis</name>
    <name type="common">Para rubber tree</name>
    <name type="synonym">Siphonia brasiliensis</name>
    <dbReference type="NCBI Taxonomy" id="3981"/>
    <lineage>
        <taxon>Eukaryota</taxon>
        <taxon>Viridiplantae</taxon>
        <taxon>Streptophyta</taxon>
        <taxon>Embryophyta</taxon>
        <taxon>Tracheophyta</taxon>
        <taxon>Spermatophyta</taxon>
        <taxon>Magnoliopsida</taxon>
        <taxon>eudicotyledons</taxon>
        <taxon>Gunneridae</taxon>
        <taxon>Pentapetalae</taxon>
        <taxon>rosids</taxon>
        <taxon>fabids</taxon>
        <taxon>Malpighiales</taxon>
        <taxon>Euphorbiaceae</taxon>
        <taxon>Crotonoideae</taxon>
        <taxon>Micrandreae</taxon>
        <taxon>Hevea</taxon>
    </lineage>
</organism>
<accession>A0ABQ9N698</accession>
<protein>
    <recommendedName>
        <fullName evidence="6">BHLH domain-containing protein</fullName>
    </recommendedName>
</protein>
<dbReference type="PROSITE" id="PS50888">
    <property type="entry name" value="BHLH"/>
    <property type="match status" value="1"/>
</dbReference>
<evidence type="ECO:0000256" key="5">
    <source>
        <dbReference type="SAM" id="MobiDB-lite"/>
    </source>
</evidence>
<feature type="compositionally biased region" description="Basic and acidic residues" evidence="5">
    <location>
        <begin position="182"/>
        <end position="210"/>
    </location>
</feature>
<evidence type="ECO:0000256" key="1">
    <source>
        <dbReference type="ARBA" id="ARBA00004123"/>
    </source>
</evidence>
<comment type="subcellular location">
    <subcellularLocation>
        <location evidence="1">Nucleus</location>
    </subcellularLocation>
</comment>
<evidence type="ECO:0000256" key="4">
    <source>
        <dbReference type="ARBA" id="ARBA00023242"/>
    </source>
</evidence>
<dbReference type="CDD" id="cd18919">
    <property type="entry name" value="bHLH_AtBPE_like"/>
    <property type="match status" value="1"/>
</dbReference>
<dbReference type="PANTHER" id="PTHR12565">
    <property type="entry name" value="STEROL REGULATORY ELEMENT-BINDING PROTEIN"/>
    <property type="match status" value="1"/>
</dbReference>
<keyword evidence="3" id="KW-0804">Transcription</keyword>
<reference evidence="7" key="1">
    <citation type="journal article" date="2023" name="Plant Biotechnol. J.">
        <title>Chromosome-level wild Hevea brasiliensis genome provides new tools for genomic-assisted breeding and valuable loci to elevate rubber yield.</title>
        <authorList>
            <person name="Cheng H."/>
            <person name="Song X."/>
            <person name="Hu Y."/>
            <person name="Wu T."/>
            <person name="Yang Q."/>
            <person name="An Z."/>
            <person name="Feng S."/>
            <person name="Deng Z."/>
            <person name="Wu W."/>
            <person name="Zeng X."/>
            <person name="Tu M."/>
            <person name="Wang X."/>
            <person name="Huang H."/>
        </authorList>
    </citation>
    <scope>NUCLEOTIDE SEQUENCE</scope>
    <source>
        <strain evidence="7">MT/VB/25A 57/8</strain>
    </source>
</reference>
<comment type="caution">
    <text evidence="7">The sequence shown here is derived from an EMBL/GenBank/DDBJ whole genome shotgun (WGS) entry which is preliminary data.</text>
</comment>
<feature type="region of interest" description="Disordered" evidence="5">
    <location>
        <begin position="145"/>
        <end position="238"/>
    </location>
</feature>
<evidence type="ECO:0000256" key="3">
    <source>
        <dbReference type="ARBA" id="ARBA00023163"/>
    </source>
</evidence>
<name>A0ABQ9N698_HEVBR</name>
<gene>
    <name evidence="7" type="ORF">P3X46_002391</name>
</gene>
<dbReference type="EMBL" id="JARPOI010000002">
    <property type="protein sequence ID" value="KAJ9186863.1"/>
    <property type="molecule type" value="Genomic_DNA"/>
</dbReference>
<keyword evidence="2" id="KW-0805">Transcription regulation</keyword>
<dbReference type="EMBL" id="JARPOI010000002">
    <property type="protein sequence ID" value="KAJ9186862.1"/>
    <property type="molecule type" value="Genomic_DNA"/>
</dbReference>
<sequence>MGSSGDNNDGLAFQSGGQSVVNCQSSGMGGNPFFASAWDPVVSISQHENFGGSSMLSQSELTNSPYPVVMENQGISTTSHLVHYQSGSSYVELVPKFPSYGSGSFSEMVSSFGLNECGQIANTGCHPNYTTNKEANIERTIANSAESQEDHQLTEEPITGASPDGKKRKRVGESNSSYDPNKNAEGERLKDPSGHSSDVQKEQDEKKPRTEQNSGANLRGKQSAKQAKNNSHSGEAPNENYIHVRARRGQATNSHSLAERVRREKISERMRLLQELVPGCNKITGKAVMLDEIINYVQSLQQQVEFLSMKLATVNPELSNDIEKILSKDILHPRGSNAALMGFVPGMNAHPYSHGIFPASIPVISNANPQFPSVPHTTLDNDLQSLFPNGI</sequence>
<dbReference type="InterPro" id="IPR011598">
    <property type="entry name" value="bHLH_dom"/>
</dbReference>
<proteinExistence type="predicted"/>